<dbReference type="EMBL" id="CAXKWB010017537">
    <property type="protein sequence ID" value="CAL4119150.1"/>
    <property type="molecule type" value="Genomic_DNA"/>
</dbReference>
<feature type="chain" id="PRO_5043360031" evidence="1">
    <location>
        <begin position="31"/>
        <end position="205"/>
    </location>
</feature>
<dbReference type="Proteomes" id="UP001497623">
    <property type="component" value="Unassembled WGS sequence"/>
</dbReference>
<sequence length="205" mass="22735">SGIPCHRMLLTTKLYLMLLLCMALAHLSSGATQPMTQIVGGPSYASVEVLPDNESAPTSWNSGQMVPVKRNSEFINSLVGSEDMLMKFRQAGKRNSEFINSLMGSKDMLMKFRHAGKRNSEFINSLMGSEDALMKLRHAGKRNSEFINSLMGSEDAPMKLRHAGKRNSEFINSLMGSEDALMNLDMRGNVIQSSSTHSWAQKMRS</sequence>
<evidence type="ECO:0000256" key="1">
    <source>
        <dbReference type="SAM" id="SignalP"/>
    </source>
</evidence>
<accession>A0AAV2RAC9</accession>
<keyword evidence="1" id="KW-0732">Signal</keyword>
<organism evidence="2 3">
    <name type="scientific">Meganyctiphanes norvegica</name>
    <name type="common">Northern krill</name>
    <name type="synonym">Thysanopoda norvegica</name>
    <dbReference type="NCBI Taxonomy" id="48144"/>
    <lineage>
        <taxon>Eukaryota</taxon>
        <taxon>Metazoa</taxon>
        <taxon>Ecdysozoa</taxon>
        <taxon>Arthropoda</taxon>
        <taxon>Crustacea</taxon>
        <taxon>Multicrustacea</taxon>
        <taxon>Malacostraca</taxon>
        <taxon>Eumalacostraca</taxon>
        <taxon>Eucarida</taxon>
        <taxon>Euphausiacea</taxon>
        <taxon>Euphausiidae</taxon>
        <taxon>Meganyctiphanes</taxon>
    </lineage>
</organism>
<comment type="caution">
    <text evidence="2">The sequence shown here is derived from an EMBL/GenBank/DDBJ whole genome shotgun (WGS) entry which is preliminary data.</text>
</comment>
<evidence type="ECO:0000313" key="3">
    <source>
        <dbReference type="Proteomes" id="UP001497623"/>
    </source>
</evidence>
<gene>
    <name evidence="2" type="ORF">MNOR_LOCUS21611</name>
</gene>
<feature type="signal peptide" evidence="1">
    <location>
        <begin position="1"/>
        <end position="30"/>
    </location>
</feature>
<name>A0AAV2RAC9_MEGNR</name>
<protein>
    <submittedName>
        <fullName evidence="2">Uncharacterized protein</fullName>
    </submittedName>
</protein>
<dbReference type="AlphaFoldDB" id="A0AAV2RAC9"/>
<evidence type="ECO:0000313" key="2">
    <source>
        <dbReference type="EMBL" id="CAL4119150.1"/>
    </source>
</evidence>
<reference evidence="2 3" key="1">
    <citation type="submission" date="2024-05" db="EMBL/GenBank/DDBJ databases">
        <authorList>
            <person name="Wallberg A."/>
        </authorList>
    </citation>
    <scope>NUCLEOTIDE SEQUENCE [LARGE SCALE GENOMIC DNA]</scope>
</reference>
<feature type="non-terminal residue" evidence="2">
    <location>
        <position position="1"/>
    </location>
</feature>
<proteinExistence type="predicted"/>
<keyword evidence="3" id="KW-1185">Reference proteome</keyword>